<keyword evidence="1" id="KW-0472">Membrane</keyword>
<feature type="transmembrane region" description="Helical" evidence="1">
    <location>
        <begin position="7"/>
        <end position="26"/>
    </location>
</feature>
<evidence type="ECO:0000256" key="1">
    <source>
        <dbReference type="SAM" id="Phobius"/>
    </source>
</evidence>
<protein>
    <submittedName>
        <fullName evidence="2">YccF domain-containing protein</fullName>
    </submittedName>
</protein>
<organism evidence="2 3">
    <name type="scientific">Candidatus Viridilinea halotolerans</name>
    <dbReference type="NCBI Taxonomy" id="2491704"/>
    <lineage>
        <taxon>Bacteria</taxon>
        <taxon>Bacillati</taxon>
        <taxon>Chloroflexota</taxon>
        <taxon>Chloroflexia</taxon>
        <taxon>Chloroflexales</taxon>
        <taxon>Chloroflexineae</taxon>
        <taxon>Oscillochloridaceae</taxon>
        <taxon>Candidatus Viridilinea</taxon>
    </lineage>
</organism>
<evidence type="ECO:0000313" key="2">
    <source>
        <dbReference type="EMBL" id="RRR66367.1"/>
    </source>
</evidence>
<comment type="caution">
    <text evidence="2">The sequence shown here is derived from an EMBL/GenBank/DDBJ whole genome shotgun (WGS) entry which is preliminary data.</text>
</comment>
<dbReference type="Proteomes" id="UP000280307">
    <property type="component" value="Unassembled WGS sequence"/>
</dbReference>
<keyword evidence="1" id="KW-1133">Transmembrane helix</keyword>
<dbReference type="AlphaFoldDB" id="A0A426TRT1"/>
<feature type="transmembrane region" description="Helical" evidence="1">
    <location>
        <begin position="32"/>
        <end position="51"/>
    </location>
</feature>
<dbReference type="EMBL" id="RSAS01000859">
    <property type="protein sequence ID" value="RRR66367.1"/>
    <property type="molecule type" value="Genomic_DNA"/>
</dbReference>
<name>A0A426TRT1_9CHLR</name>
<reference evidence="2 3" key="1">
    <citation type="submission" date="2018-12" db="EMBL/GenBank/DDBJ databases">
        <title>Genome Sequence of Candidatus Viridilinea halotolerans isolated from saline sulfide-rich spring.</title>
        <authorList>
            <person name="Grouzdev D.S."/>
            <person name="Burganskaya E.I."/>
            <person name="Krutkina M.S."/>
            <person name="Sukhacheva M.V."/>
            <person name="Gorlenko V.M."/>
        </authorList>
    </citation>
    <scope>NUCLEOTIDE SEQUENCE [LARGE SCALE GENOMIC DNA]</scope>
    <source>
        <strain evidence="2">Chok-6</strain>
    </source>
</reference>
<keyword evidence="1" id="KW-0812">Transmembrane</keyword>
<feature type="transmembrane region" description="Helical" evidence="1">
    <location>
        <begin position="109"/>
        <end position="129"/>
    </location>
</feature>
<gene>
    <name evidence="2" type="ORF">EI684_20885</name>
</gene>
<proteinExistence type="predicted"/>
<feature type="transmembrane region" description="Helical" evidence="1">
    <location>
        <begin position="88"/>
        <end position="103"/>
    </location>
</feature>
<evidence type="ECO:0000313" key="3">
    <source>
        <dbReference type="Proteomes" id="UP000280307"/>
    </source>
</evidence>
<sequence>MVLNQQLAGPGCLVRGLYFIFIGIWFGAFWTGLAWFLLVTIIGLPLGILMLNRLPQVMTLQPIRNQTHVQTSGGVVVISQGKMAQHPFALRAIYFLLVGWWFSGLWLSIAWSVIGISFGLGLPLAFWMFNRTPAIVTLERQ</sequence>
<accession>A0A426TRT1</accession>